<dbReference type="GO" id="GO:0005886">
    <property type="term" value="C:plasma membrane"/>
    <property type="evidence" value="ECO:0007669"/>
    <property type="project" value="TreeGrafter"/>
</dbReference>
<name>A0A1I7NWK2_9HYPH</name>
<gene>
    <name evidence="6" type="ORF">SAMN04488557_4070</name>
</gene>
<dbReference type="STRING" id="51670.SAMN04488557_4070"/>
<feature type="transmembrane region" description="Helical" evidence="4">
    <location>
        <begin position="376"/>
        <end position="394"/>
    </location>
</feature>
<evidence type="ECO:0000256" key="1">
    <source>
        <dbReference type="ARBA" id="ARBA00022692"/>
    </source>
</evidence>
<dbReference type="SUPFAM" id="SSF103473">
    <property type="entry name" value="MFS general substrate transporter"/>
    <property type="match status" value="1"/>
</dbReference>
<feature type="transmembrane region" description="Helical" evidence="4">
    <location>
        <begin position="148"/>
        <end position="169"/>
    </location>
</feature>
<feature type="transmembrane region" description="Helical" evidence="4">
    <location>
        <begin position="221"/>
        <end position="242"/>
    </location>
</feature>
<dbReference type="EMBL" id="FPCH01000005">
    <property type="protein sequence ID" value="SFV39047.1"/>
    <property type="molecule type" value="Genomic_DNA"/>
</dbReference>
<organism evidence="6 7">
    <name type="scientific">Hyphomicrobium facile</name>
    <dbReference type="NCBI Taxonomy" id="51670"/>
    <lineage>
        <taxon>Bacteria</taxon>
        <taxon>Pseudomonadati</taxon>
        <taxon>Pseudomonadota</taxon>
        <taxon>Alphaproteobacteria</taxon>
        <taxon>Hyphomicrobiales</taxon>
        <taxon>Hyphomicrobiaceae</taxon>
        <taxon>Hyphomicrobium</taxon>
    </lineage>
</organism>
<reference evidence="7" key="1">
    <citation type="submission" date="2016-10" db="EMBL/GenBank/DDBJ databases">
        <authorList>
            <person name="Varghese N."/>
            <person name="Submissions S."/>
        </authorList>
    </citation>
    <scope>NUCLEOTIDE SEQUENCE [LARGE SCALE GENOMIC DNA]</scope>
    <source>
        <strain evidence="7">DSM 1565</strain>
    </source>
</reference>
<evidence type="ECO:0000256" key="3">
    <source>
        <dbReference type="ARBA" id="ARBA00023136"/>
    </source>
</evidence>
<feature type="transmembrane region" description="Helical" evidence="4">
    <location>
        <begin position="109"/>
        <end position="127"/>
    </location>
</feature>
<evidence type="ECO:0000259" key="5">
    <source>
        <dbReference type="PROSITE" id="PS50850"/>
    </source>
</evidence>
<dbReference type="Proteomes" id="UP000199423">
    <property type="component" value="Unassembled WGS sequence"/>
</dbReference>
<dbReference type="Gene3D" id="1.20.1250.20">
    <property type="entry name" value="MFS general substrate transporter like domains"/>
    <property type="match status" value="2"/>
</dbReference>
<sequence length="408" mass="43313">MTTIESSRSALRAPMATASLTVLFAVSFCHLLNDVMQSLLAAVYPMLKHDYGLDFWQIGLLTMAFQVTASLLQPFIGHFTDRRPVAYSTSIGMGSTFIGLMMLAYATSYAVLIAGAACVGIGSAIFHPESSRIARLASGGRHGFAQSLFQLGGNFGTALGPLLAAFIVLPRGQQSIAWFGAIALVGMVILWKVSEWGTTARGKVSSHPAAAGLIHSRRRTAVALTVLAILVFSKNVYMASLTSYYTFYAIHTFGVSVQQSQLMLFAFLGACAAGTILGGLFGDRFGSKMVIWFSILGCLPFTLALPYANLSWTIALSVVIGLILSSAFPAIVVFAQELVPGRVGMIAGIFFGFAFGMAGIGAAVLGLVADARGIDYVYQICSYLPFLGLLTVFLPSSDAQGRDKVKKG</sequence>
<proteinExistence type="predicted"/>
<feature type="transmembrane region" description="Helical" evidence="4">
    <location>
        <begin position="347"/>
        <end position="370"/>
    </location>
</feature>
<feature type="transmembrane region" description="Helical" evidence="4">
    <location>
        <begin position="262"/>
        <end position="282"/>
    </location>
</feature>
<evidence type="ECO:0000256" key="2">
    <source>
        <dbReference type="ARBA" id="ARBA00022989"/>
    </source>
</evidence>
<keyword evidence="2 4" id="KW-1133">Transmembrane helix</keyword>
<dbReference type="Pfam" id="PF07690">
    <property type="entry name" value="MFS_1"/>
    <property type="match status" value="1"/>
</dbReference>
<feature type="transmembrane region" description="Helical" evidence="4">
    <location>
        <begin position="175"/>
        <end position="193"/>
    </location>
</feature>
<keyword evidence="7" id="KW-1185">Reference proteome</keyword>
<feature type="transmembrane region" description="Helical" evidence="4">
    <location>
        <begin position="84"/>
        <end position="103"/>
    </location>
</feature>
<dbReference type="PANTHER" id="PTHR43129:SF1">
    <property type="entry name" value="FOSMIDOMYCIN RESISTANCE PROTEIN"/>
    <property type="match status" value="1"/>
</dbReference>
<protein>
    <submittedName>
        <fullName evidence="6">MFS transporter, FSR family, fosmidomycin resistance protein</fullName>
    </submittedName>
</protein>
<dbReference type="RefSeq" id="WP_092869579.1">
    <property type="nucleotide sequence ID" value="NZ_FPCH01000005.1"/>
</dbReference>
<evidence type="ECO:0000313" key="6">
    <source>
        <dbReference type="EMBL" id="SFV39047.1"/>
    </source>
</evidence>
<dbReference type="InterPro" id="IPR011701">
    <property type="entry name" value="MFS"/>
</dbReference>
<evidence type="ECO:0000256" key="4">
    <source>
        <dbReference type="SAM" id="Phobius"/>
    </source>
</evidence>
<dbReference type="PANTHER" id="PTHR43129">
    <property type="entry name" value="FOSMIDOMYCIN RESISTANCE PROTEIN"/>
    <property type="match status" value="1"/>
</dbReference>
<evidence type="ECO:0000313" key="7">
    <source>
        <dbReference type="Proteomes" id="UP000199423"/>
    </source>
</evidence>
<feature type="transmembrane region" description="Helical" evidence="4">
    <location>
        <begin position="55"/>
        <end position="72"/>
    </location>
</feature>
<feature type="domain" description="Major facilitator superfamily (MFS) profile" evidence="5">
    <location>
        <begin position="22"/>
        <end position="400"/>
    </location>
</feature>
<dbReference type="PROSITE" id="PS50850">
    <property type="entry name" value="MFS"/>
    <property type="match status" value="1"/>
</dbReference>
<dbReference type="AlphaFoldDB" id="A0A1I7NWK2"/>
<dbReference type="GO" id="GO:0022857">
    <property type="term" value="F:transmembrane transporter activity"/>
    <property type="evidence" value="ECO:0007669"/>
    <property type="project" value="InterPro"/>
</dbReference>
<keyword evidence="1 4" id="KW-0812">Transmembrane</keyword>
<dbReference type="InterPro" id="IPR036259">
    <property type="entry name" value="MFS_trans_sf"/>
</dbReference>
<dbReference type="InterPro" id="IPR020846">
    <property type="entry name" value="MFS_dom"/>
</dbReference>
<feature type="transmembrane region" description="Helical" evidence="4">
    <location>
        <begin position="289"/>
        <end position="308"/>
    </location>
</feature>
<accession>A0A1I7NWK2</accession>
<keyword evidence="3 4" id="KW-0472">Membrane</keyword>
<feature type="transmembrane region" description="Helical" evidence="4">
    <location>
        <begin position="314"/>
        <end position="335"/>
    </location>
</feature>
<dbReference type="OrthoDB" id="9770492at2"/>
<dbReference type="CDD" id="cd17478">
    <property type="entry name" value="MFS_FsR"/>
    <property type="match status" value="1"/>
</dbReference>